<dbReference type="Proteomes" id="UP000054279">
    <property type="component" value="Unassembled WGS sequence"/>
</dbReference>
<evidence type="ECO:0000313" key="1">
    <source>
        <dbReference type="EMBL" id="KIJ47089.1"/>
    </source>
</evidence>
<evidence type="ECO:0000313" key="2">
    <source>
        <dbReference type="Proteomes" id="UP000054279"/>
    </source>
</evidence>
<reference evidence="1 2" key="1">
    <citation type="submission" date="2014-06" db="EMBL/GenBank/DDBJ databases">
        <title>Evolutionary Origins and Diversification of the Mycorrhizal Mutualists.</title>
        <authorList>
            <consortium name="DOE Joint Genome Institute"/>
            <consortium name="Mycorrhizal Genomics Consortium"/>
            <person name="Kohler A."/>
            <person name="Kuo A."/>
            <person name="Nagy L.G."/>
            <person name="Floudas D."/>
            <person name="Copeland A."/>
            <person name="Barry K.W."/>
            <person name="Cichocki N."/>
            <person name="Veneault-Fourrey C."/>
            <person name="LaButti K."/>
            <person name="Lindquist E.A."/>
            <person name="Lipzen A."/>
            <person name="Lundell T."/>
            <person name="Morin E."/>
            <person name="Murat C."/>
            <person name="Riley R."/>
            <person name="Ohm R."/>
            <person name="Sun H."/>
            <person name="Tunlid A."/>
            <person name="Henrissat B."/>
            <person name="Grigoriev I.V."/>
            <person name="Hibbett D.S."/>
            <person name="Martin F."/>
        </authorList>
    </citation>
    <scope>NUCLEOTIDE SEQUENCE [LARGE SCALE GENOMIC DNA]</scope>
    <source>
        <strain evidence="1 2">SS14</strain>
    </source>
</reference>
<protein>
    <submittedName>
        <fullName evidence="1">Uncharacterized protein</fullName>
    </submittedName>
</protein>
<proteinExistence type="predicted"/>
<gene>
    <name evidence="1" type="ORF">M422DRAFT_45932</name>
</gene>
<sequence length="127" mass="14568">MLSHICLPLEMFRKSVAQTSVNRNKSDVEQFSQFDGFFDSSPHSCGTSSDASEDGRFLQTFQDEYYMLFLRLNIYFQSSIGSVDSHYNGAQHQYEDNQTGYIVGVIENHFYPASIEIQKKGQAITNW</sequence>
<dbReference type="AlphaFoldDB" id="A0A0C9VVI7"/>
<accession>A0A0C9VVI7</accession>
<organism evidence="1 2">
    <name type="scientific">Sphaerobolus stellatus (strain SS14)</name>
    <dbReference type="NCBI Taxonomy" id="990650"/>
    <lineage>
        <taxon>Eukaryota</taxon>
        <taxon>Fungi</taxon>
        <taxon>Dikarya</taxon>
        <taxon>Basidiomycota</taxon>
        <taxon>Agaricomycotina</taxon>
        <taxon>Agaricomycetes</taxon>
        <taxon>Phallomycetidae</taxon>
        <taxon>Geastrales</taxon>
        <taxon>Sphaerobolaceae</taxon>
        <taxon>Sphaerobolus</taxon>
    </lineage>
</organism>
<name>A0A0C9VVI7_SPHS4</name>
<dbReference type="HOGENOM" id="CLU_1971893_0_0_1"/>
<keyword evidence="2" id="KW-1185">Reference proteome</keyword>
<dbReference type="EMBL" id="KN837104">
    <property type="protein sequence ID" value="KIJ47089.1"/>
    <property type="molecule type" value="Genomic_DNA"/>
</dbReference>